<reference evidence="2 4" key="2">
    <citation type="submission" date="2020-02" db="EMBL/GenBank/DDBJ databases">
        <title>Whole genome shotgun sequence of Streptomyces gougerotii NBRC 13043.</title>
        <authorList>
            <person name="Ichikawa N."/>
            <person name="Komaki H."/>
            <person name="Tamura T."/>
        </authorList>
    </citation>
    <scope>NUCLEOTIDE SEQUENCE [LARGE SCALE GENOMIC DNA]</scope>
    <source>
        <strain evidence="2 4">NBRC 13043</strain>
    </source>
</reference>
<protein>
    <submittedName>
        <fullName evidence="3">Uncharacterized protein</fullName>
    </submittedName>
</protein>
<dbReference type="AlphaFoldDB" id="A0A8H9HRV3"/>
<organism evidence="3 5">
    <name type="scientific">Streptomyces gougerotii</name>
    <dbReference type="NCBI Taxonomy" id="53448"/>
    <lineage>
        <taxon>Bacteria</taxon>
        <taxon>Bacillati</taxon>
        <taxon>Actinomycetota</taxon>
        <taxon>Actinomycetes</taxon>
        <taxon>Kitasatosporales</taxon>
        <taxon>Streptomycetaceae</taxon>
        <taxon>Streptomyces</taxon>
        <taxon>Streptomyces diastaticus group</taxon>
    </lineage>
</organism>
<reference evidence="3" key="3">
    <citation type="submission" date="2020-09" db="EMBL/GenBank/DDBJ databases">
        <authorList>
            <person name="Sun Q."/>
            <person name="Ohkuma M."/>
        </authorList>
    </citation>
    <scope>NUCLEOTIDE SEQUENCE</scope>
    <source>
        <strain evidence="3">JCM 4136</strain>
    </source>
</reference>
<dbReference type="EMBL" id="BMSC01000015">
    <property type="protein sequence ID" value="GGU84549.1"/>
    <property type="molecule type" value="Genomic_DNA"/>
</dbReference>
<reference evidence="3" key="1">
    <citation type="journal article" date="2014" name="Int. J. Syst. Evol. Microbiol.">
        <title>Complete genome sequence of Corynebacterium casei LMG S-19264T (=DSM 44701T), isolated from a smear-ripened cheese.</title>
        <authorList>
            <consortium name="US DOE Joint Genome Institute (JGI-PGF)"/>
            <person name="Walter F."/>
            <person name="Albersmeier A."/>
            <person name="Kalinowski J."/>
            <person name="Ruckert C."/>
        </authorList>
    </citation>
    <scope>NUCLEOTIDE SEQUENCE</scope>
    <source>
        <strain evidence="3">JCM 4136</strain>
    </source>
</reference>
<dbReference type="EMBL" id="BLLO01000011">
    <property type="protein sequence ID" value="GFH76177.1"/>
    <property type="molecule type" value="Genomic_DNA"/>
</dbReference>
<keyword evidence="4" id="KW-1185">Reference proteome</keyword>
<accession>A0A8H9HRV3</accession>
<proteinExistence type="predicted"/>
<evidence type="ECO:0000256" key="1">
    <source>
        <dbReference type="SAM" id="MobiDB-lite"/>
    </source>
</evidence>
<sequence length="124" mass="12855">MATARDAGASGGALLEGEAHVRSPEPAQEPQPGLLLHGVPQADDGARHDVAAALRERAPQGALFGVGPHLVRLPARSAQRGRFSSRATSEVVPVATCGPRGRLRVVTFSALFSYSYGQVACSAE</sequence>
<gene>
    <name evidence="3" type="ORF">GCM10010227_43670</name>
    <name evidence="2" type="ORF">Sgou_08470</name>
</gene>
<evidence type="ECO:0000313" key="5">
    <source>
        <dbReference type="Proteomes" id="UP000660975"/>
    </source>
</evidence>
<dbReference type="Proteomes" id="UP000480804">
    <property type="component" value="Unassembled WGS sequence"/>
</dbReference>
<evidence type="ECO:0000313" key="2">
    <source>
        <dbReference type="EMBL" id="GFH76177.1"/>
    </source>
</evidence>
<name>A0A8H9HRV3_9ACTN</name>
<feature type="region of interest" description="Disordered" evidence="1">
    <location>
        <begin position="1"/>
        <end position="34"/>
    </location>
</feature>
<evidence type="ECO:0000313" key="4">
    <source>
        <dbReference type="Proteomes" id="UP000480804"/>
    </source>
</evidence>
<dbReference type="Proteomes" id="UP000660975">
    <property type="component" value="Unassembled WGS sequence"/>
</dbReference>
<evidence type="ECO:0000313" key="3">
    <source>
        <dbReference type="EMBL" id="GGU84549.1"/>
    </source>
</evidence>
<comment type="caution">
    <text evidence="3">The sequence shown here is derived from an EMBL/GenBank/DDBJ whole genome shotgun (WGS) entry which is preliminary data.</text>
</comment>